<keyword evidence="2" id="KW-0472">Membrane</keyword>
<accession>A0ABN2L6M3</accession>
<keyword evidence="2" id="KW-0812">Transmembrane</keyword>
<evidence type="ECO:0000313" key="5">
    <source>
        <dbReference type="Proteomes" id="UP001501475"/>
    </source>
</evidence>
<protein>
    <recommendedName>
        <fullName evidence="3">Prepilin type IV endopeptidase peptidase domain-containing protein</fullName>
    </recommendedName>
</protein>
<feature type="domain" description="Prepilin type IV endopeptidase peptidase" evidence="3">
    <location>
        <begin position="73"/>
        <end position="187"/>
    </location>
</feature>
<dbReference type="Pfam" id="PF01478">
    <property type="entry name" value="Peptidase_A24"/>
    <property type="match status" value="1"/>
</dbReference>
<evidence type="ECO:0000313" key="4">
    <source>
        <dbReference type="EMBL" id="GAA1776959.1"/>
    </source>
</evidence>
<evidence type="ECO:0000259" key="3">
    <source>
        <dbReference type="Pfam" id="PF01478"/>
    </source>
</evidence>
<evidence type="ECO:0000256" key="1">
    <source>
        <dbReference type="ARBA" id="ARBA00005801"/>
    </source>
</evidence>
<feature type="transmembrane region" description="Helical" evidence="2">
    <location>
        <begin position="149"/>
        <end position="166"/>
    </location>
</feature>
<feature type="transmembrane region" description="Helical" evidence="2">
    <location>
        <begin position="120"/>
        <end position="137"/>
    </location>
</feature>
<keyword evidence="2" id="KW-1133">Transmembrane helix</keyword>
<gene>
    <name evidence="4" type="ORF">GCM10009810_37620</name>
</gene>
<feature type="transmembrane region" description="Helical" evidence="2">
    <location>
        <begin position="95"/>
        <end position="114"/>
    </location>
</feature>
<dbReference type="InterPro" id="IPR000045">
    <property type="entry name" value="Prepilin_IV_endopep_pep"/>
</dbReference>
<feature type="transmembrane region" description="Helical" evidence="2">
    <location>
        <begin position="63"/>
        <end position="83"/>
    </location>
</feature>
<dbReference type="EMBL" id="BAAAPN010000106">
    <property type="protein sequence ID" value="GAA1776959.1"/>
    <property type="molecule type" value="Genomic_DNA"/>
</dbReference>
<feature type="transmembrane region" description="Helical" evidence="2">
    <location>
        <begin position="199"/>
        <end position="215"/>
    </location>
</feature>
<comment type="caution">
    <text evidence="4">The sequence shown here is derived from an EMBL/GenBank/DDBJ whole genome shotgun (WGS) entry which is preliminary data.</text>
</comment>
<dbReference type="Proteomes" id="UP001501475">
    <property type="component" value="Unassembled WGS sequence"/>
</dbReference>
<evidence type="ECO:0000256" key="2">
    <source>
        <dbReference type="SAM" id="Phobius"/>
    </source>
</evidence>
<keyword evidence="5" id="KW-1185">Reference proteome</keyword>
<comment type="similarity">
    <text evidence="1">Belongs to the peptidase A24 family.</text>
</comment>
<dbReference type="Gene3D" id="1.20.120.1220">
    <property type="match status" value="1"/>
</dbReference>
<dbReference type="InterPro" id="IPR050882">
    <property type="entry name" value="Prepilin_peptidase/N-MTase"/>
</dbReference>
<feature type="transmembrane region" description="Helical" evidence="2">
    <location>
        <begin position="172"/>
        <end position="190"/>
    </location>
</feature>
<reference evidence="4 5" key="1">
    <citation type="journal article" date="2019" name="Int. J. Syst. Evol. Microbiol.">
        <title>The Global Catalogue of Microorganisms (GCM) 10K type strain sequencing project: providing services to taxonomists for standard genome sequencing and annotation.</title>
        <authorList>
            <consortium name="The Broad Institute Genomics Platform"/>
            <consortium name="The Broad Institute Genome Sequencing Center for Infectious Disease"/>
            <person name="Wu L."/>
            <person name="Ma J."/>
        </authorList>
    </citation>
    <scope>NUCLEOTIDE SEQUENCE [LARGE SCALE GENOMIC DNA]</scope>
    <source>
        <strain evidence="4 5">JCM 15591</strain>
    </source>
</reference>
<dbReference type="RefSeq" id="WP_344069375.1">
    <property type="nucleotide sequence ID" value="NZ_BAAAPN010000106.1"/>
</dbReference>
<proteinExistence type="inferred from homology"/>
<sequence>MHTPDVVALVAGLLGLGAGVVLRARLAAGHHRYPDDPPAHRHAWVVPGTGIACSAVAYGLADWAWPVLVTAAVAAAIGVLLAAIDLEVHRLPRVITWPCYPVLAVLLTICSWAARDWPALGRAALGGLAAWAVYYLLHRLAGRRSLGRGDVTLAGLIGMLLGWFGWTPLGLAIYLAFLLAGVVAGALLLLRRVGRKDRIAFGPAMIAAALIVLALQ</sequence>
<name>A0ABN2L6M3_9MICO</name>
<dbReference type="PANTHER" id="PTHR30487:SF0">
    <property type="entry name" value="PREPILIN LEADER PEPTIDASE_N-METHYLTRANSFERASE-RELATED"/>
    <property type="match status" value="1"/>
</dbReference>
<dbReference type="PANTHER" id="PTHR30487">
    <property type="entry name" value="TYPE 4 PREPILIN-LIKE PROTEINS LEADER PEPTIDE-PROCESSING ENZYME"/>
    <property type="match status" value="1"/>
</dbReference>
<organism evidence="4 5">
    <name type="scientific">Nostocoides vanveenii</name>
    <dbReference type="NCBI Taxonomy" id="330835"/>
    <lineage>
        <taxon>Bacteria</taxon>
        <taxon>Bacillati</taxon>
        <taxon>Actinomycetota</taxon>
        <taxon>Actinomycetes</taxon>
        <taxon>Micrococcales</taxon>
        <taxon>Intrasporangiaceae</taxon>
        <taxon>Nostocoides</taxon>
    </lineage>
</organism>